<dbReference type="CDD" id="cd08474">
    <property type="entry name" value="PBP2_CrgA_like_5"/>
    <property type="match status" value="1"/>
</dbReference>
<evidence type="ECO:0000256" key="3">
    <source>
        <dbReference type="ARBA" id="ARBA00023125"/>
    </source>
</evidence>
<proteinExistence type="inferred from homology"/>
<dbReference type="Gene3D" id="3.40.190.290">
    <property type="match status" value="1"/>
</dbReference>
<evidence type="ECO:0000313" key="8">
    <source>
        <dbReference type="Proteomes" id="UP000032025"/>
    </source>
</evidence>
<dbReference type="FunFam" id="1.10.10.10:FF:000001">
    <property type="entry name" value="LysR family transcriptional regulator"/>
    <property type="match status" value="1"/>
</dbReference>
<keyword evidence="2" id="KW-0805">Transcription regulation</keyword>
<dbReference type="Proteomes" id="UP000032025">
    <property type="component" value="Unassembled WGS sequence"/>
</dbReference>
<dbReference type="GO" id="GO:0006351">
    <property type="term" value="P:DNA-templated transcription"/>
    <property type="evidence" value="ECO:0007669"/>
    <property type="project" value="TreeGrafter"/>
</dbReference>
<gene>
    <name evidence="7" type="ORF">SP6_14_03910</name>
</gene>
<dbReference type="InterPro" id="IPR000847">
    <property type="entry name" value="LysR_HTH_N"/>
</dbReference>
<dbReference type="Gene3D" id="1.10.10.10">
    <property type="entry name" value="Winged helix-like DNA-binding domain superfamily/Winged helix DNA-binding domain"/>
    <property type="match status" value="1"/>
</dbReference>
<organism evidence="7 8">
    <name type="scientific">Sphingomonas paucimobilis NBRC 13935</name>
    <dbReference type="NCBI Taxonomy" id="1219050"/>
    <lineage>
        <taxon>Bacteria</taxon>
        <taxon>Pseudomonadati</taxon>
        <taxon>Pseudomonadota</taxon>
        <taxon>Alphaproteobacteria</taxon>
        <taxon>Sphingomonadales</taxon>
        <taxon>Sphingomonadaceae</taxon>
        <taxon>Sphingomonas</taxon>
    </lineage>
</organism>
<evidence type="ECO:0000313" key="7">
    <source>
        <dbReference type="EMBL" id="GAN13231.1"/>
    </source>
</evidence>
<evidence type="ECO:0000256" key="5">
    <source>
        <dbReference type="SAM" id="MobiDB-lite"/>
    </source>
</evidence>
<keyword evidence="4" id="KW-0804">Transcription</keyword>
<evidence type="ECO:0000256" key="1">
    <source>
        <dbReference type="ARBA" id="ARBA00009437"/>
    </source>
</evidence>
<sequence>MHPMIHPSEFGALRAFAAVAEQRSFSRAAEQLGVSSSALSQLIRGLEERLGIRLLHRTTRSVSLTEAGAALLGDIAPAIDSLTGALEQARTTAKLPAGTVRLHCFHAAADRFVVPILPRLARAFPDITLDLTIDDTVVDIVGSGYDAAIRIGEVIERDMVALRLGEDIRQLAVAAPAYLAEHGVPQTPKDLLQHRCIRWRWPGQPGPYAWEFFENGHWFSVAVEGPLITSSRAVMVDAALAGIGIAFLKEESVVDAFDRGALVALLADWSVPFPGYYLCYPQQRQMAPALRAVIDMIRSGDNDARPAHANERVSAEGDATS</sequence>
<feature type="compositionally biased region" description="Basic and acidic residues" evidence="5">
    <location>
        <begin position="302"/>
        <end position="315"/>
    </location>
</feature>
<accession>A0A0C9MR60</accession>
<comment type="similarity">
    <text evidence="1">Belongs to the LysR transcriptional regulatory family.</text>
</comment>
<comment type="caution">
    <text evidence="7">The sequence shown here is derived from an EMBL/GenBank/DDBJ whole genome shotgun (WGS) entry which is preliminary data.</text>
</comment>
<feature type="region of interest" description="Disordered" evidence="5">
    <location>
        <begin position="302"/>
        <end position="321"/>
    </location>
</feature>
<reference evidence="7 8" key="1">
    <citation type="submission" date="2014-08" db="EMBL/GenBank/DDBJ databases">
        <title>Whole genome shotgun sequence of Sphingomonas paucimobilis NBRC 13935.</title>
        <authorList>
            <person name="Hosoyama A."/>
            <person name="Hashimoto M."/>
            <person name="Hosoyama Y."/>
            <person name="Noguchi M."/>
            <person name="Uohara A."/>
            <person name="Ohji S."/>
            <person name="Katano-Makiyama Y."/>
            <person name="Ichikawa N."/>
            <person name="Kimura A."/>
            <person name="Yamazoe A."/>
            <person name="Fujita N."/>
        </authorList>
    </citation>
    <scope>NUCLEOTIDE SEQUENCE [LARGE SCALE GENOMIC DNA]</scope>
    <source>
        <strain evidence="7 8">NBRC 13935</strain>
    </source>
</reference>
<dbReference type="InterPro" id="IPR005119">
    <property type="entry name" value="LysR_subst-bd"/>
</dbReference>
<protein>
    <submittedName>
        <fullName evidence="7">DNA, contig: SP614</fullName>
    </submittedName>
</protein>
<dbReference type="SUPFAM" id="SSF46785">
    <property type="entry name" value="Winged helix' DNA-binding domain"/>
    <property type="match status" value="1"/>
</dbReference>
<dbReference type="AlphaFoldDB" id="A0A0C9MR60"/>
<dbReference type="PROSITE" id="PS50931">
    <property type="entry name" value="HTH_LYSR"/>
    <property type="match status" value="1"/>
</dbReference>
<dbReference type="InterPro" id="IPR036388">
    <property type="entry name" value="WH-like_DNA-bd_sf"/>
</dbReference>
<evidence type="ECO:0000256" key="2">
    <source>
        <dbReference type="ARBA" id="ARBA00023015"/>
    </source>
</evidence>
<name>A0A0C9MR60_SPHPI</name>
<dbReference type="EMBL" id="BBJS01000014">
    <property type="protein sequence ID" value="GAN13231.1"/>
    <property type="molecule type" value="Genomic_DNA"/>
</dbReference>
<dbReference type="GO" id="GO:0043565">
    <property type="term" value="F:sequence-specific DNA binding"/>
    <property type="evidence" value="ECO:0007669"/>
    <property type="project" value="TreeGrafter"/>
</dbReference>
<keyword evidence="3" id="KW-0238">DNA-binding</keyword>
<dbReference type="InterPro" id="IPR058163">
    <property type="entry name" value="LysR-type_TF_proteobact-type"/>
</dbReference>
<dbReference type="InterPro" id="IPR036390">
    <property type="entry name" value="WH_DNA-bd_sf"/>
</dbReference>
<evidence type="ECO:0000256" key="4">
    <source>
        <dbReference type="ARBA" id="ARBA00023163"/>
    </source>
</evidence>
<dbReference type="GO" id="GO:0003700">
    <property type="term" value="F:DNA-binding transcription factor activity"/>
    <property type="evidence" value="ECO:0007669"/>
    <property type="project" value="InterPro"/>
</dbReference>
<evidence type="ECO:0000259" key="6">
    <source>
        <dbReference type="PROSITE" id="PS50931"/>
    </source>
</evidence>
<dbReference type="Pfam" id="PF03466">
    <property type="entry name" value="LysR_substrate"/>
    <property type="match status" value="1"/>
</dbReference>
<dbReference type="Pfam" id="PF00126">
    <property type="entry name" value="HTH_1"/>
    <property type="match status" value="1"/>
</dbReference>
<feature type="domain" description="HTH lysR-type" evidence="6">
    <location>
        <begin position="13"/>
        <end position="65"/>
    </location>
</feature>
<dbReference type="PRINTS" id="PR00039">
    <property type="entry name" value="HTHLYSR"/>
</dbReference>
<keyword evidence="8" id="KW-1185">Reference proteome</keyword>
<dbReference type="PANTHER" id="PTHR30537:SF1">
    <property type="entry name" value="HTH-TYPE TRANSCRIPTIONAL REGULATOR PGRR"/>
    <property type="match status" value="1"/>
</dbReference>
<dbReference type="PANTHER" id="PTHR30537">
    <property type="entry name" value="HTH-TYPE TRANSCRIPTIONAL REGULATOR"/>
    <property type="match status" value="1"/>
</dbReference>
<dbReference type="SUPFAM" id="SSF53850">
    <property type="entry name" value="Periplasmic binding protein-like II"/>
    <property type="match status" value="1"/>
</dbReference>